<keyword evidence="1" id="KW-0446">Lipid-binding</keyword>
<dbReference type="PROSITE" id="PS51257">
    <property type="entry name" value="PROKAR_LIPOPROTEIN"/>
    <property type="match status" value="1"/>
</dbReference>
<evidence type="ECO:0000256" key="1">
    <source>
        <dbReference type="RuleBase" id="RU000628"/>
    </source>
</evidence>
<dbReference type="SMART" id="SM00499">
    <property type="entry name" value="AAI"/>
    <property type="match status" value="1"/>
</dbReference>
<dbReference type="PRINTS" id="PR00382">
    <property type="entry name" value="LIPIDTRNSFER"/>
</dbReference>
<gene>
    <name evidence="5" type="primary">LOC105037952</name>
</gene>
<keyword evidence="2" id="KW-0732">Signal</keyword>
<dbReference type="PANTHER" id="PTHR33076">
    <property type="entry name" value="NON-SPECIFIC LIPID-TRANSFER PROTEIN 2-RELATED"/>
    <property type="match status" value="1"/>
</dbReference>
<name>A0A8N4I784_ELAGV</name>
<dbReference type="InterPro" id="IPR000528">
    <property type="entry name" value="Plant_nsLTP"/>
</dbReference>
<keyword evidence="4" id="KW-1185">Reference proteome</keyword>
<dbReference type="OrthoDB" id="649864at2759"/>
<evidence type="ECO:0000256" key="2">
    <source>
        <dbReference type="SAM" id="SignalP"/>
    </source>
</evidence>
<dbReference type="Pfam" id="PF00234">
    <property type="entry name" value="Tryp_alpha_amyl"/>
    <property type="match status" value="1"/>
</dbReference>
<comment type="similarity">
    <text evidence="1">Belongs to the plant LTP family.</text>
</comment>
<evidence type="ECO:0000259" key="3">
    <source>
        <dbReference type="SMART" id="SM00499"/>
    </source>
</evidence>
<sequence>MKGVVAAILLALAVSCLEAAPAPACCQGVTKLKALAATTSDRRLACNCMKQAASHFQNIDDDAVGNLPKKCGTPLPFPINKEVDCSRIP</sequence>
<feature type="chain" id="PRO_5035430840" description="Non-specific lipid-transfer protein" evidence="2">
    <location>
        <begin position="20"/>
        <end position="89"/>
    </location>
</feature>
<dbReference type="GO" id="GO:0006869">
    <property type="term" value="P:lipid transport"/>
    <property type="evidence" value="ECO:0007669"/>
    <property type="project" value="InterPro"/>
</dbReference>
<dbReference type="Proteomes" id="UP000504607">
    <property type="component" value="Chromosome 2"/>
</dbReference>
<protein>
    <recommendedName>
        <fullName evidence="1">Non-specific lipid-transfer protein</fullName>
    </recommendedName>
</protein>
<organism evidence="4 5">
    <name type="scientific">Elaeis guineensis var. tenera</name>
    <name type="common">Oil palm</name>
    <dbReference type="NCBI Taxonomy" id="51953"/>
    <lineage>
        <taxon>Eukaryota</taxon>
        <taxon>Viridiplantae</taxon>
        <taxon>Streptophyta</taxon>
        <taxon>Embryophyta</taxon>
        <taxon>Tracheophyta</taxon>
        <taxon>Spermatophyta</taxon>
        <taxon>Magnoliopsida</taxon>
        <taxon>Liliopsida</taxon>
        <taxon>Arecaceae</taxon>
        <taxon>Arecoideae</taxon>
        <taxon>Cocoseae</taxon>
        <taxon>Elaeidinae</taxon>
        <taxon>Elaeis</taxon>
    </lineage>
</organism>
<dbReference type="AlphaFoldDB" id="A0A8N4I784"/>
<keyword evidence="1" id="KW-0813">Transport</keyword>
<evidence type="ECO:0000313" key="5">
    <source>
        <dbReference type="RefSeq" id="XP_029118871.1"/>
    </source>
</evidence>
<dbReference type="CDD" id="cd01960">
    <property type="entry name" value="nsLTP1"/>
    <property type="match status" value="1"/>
</dbReference>
<dbReference type="SUPFAM" id="SSF47699">
    <property type="entry name" value="Bifunctional inhibitor/lipid-transfer protein/seed storage 2S albumin"/>
    <property type="match status" value="1"/>
</dbReference>
<comment type="function">
    <text evidence="1">Plant non-specific lipid-transfer proteins transfer phospholipids as well as galactolipids across membranes. May play a role in wax or cutin deposition in the cell walls of expanding epidermal cells and certain secretory tissues.</text>
</comment>
<feature type="signal peptide" evidence="2">
    <location>
        <begin position="1"/>
        <end position="19"/>
    </location>
</feature>
<accession>A0A8N4I784</accession>
<dbReference type="Gene3D" id="1.10.110.10">
    <property type="entry name" value="Plant lipid-transfer and hydrophobic proteins"/>
    <property type="match status" value="1"/>
</dbReference>
<dbReference type="GO" id="GO:0008289">
    <property type="term" value="F:lipid binding"/>
    <property type="evidence" value="ECO:0007669"/>
    <property type="project" value="UniProtKB-KW"/>
</dbReference>
<reference evidence="5" key="1">
    <citation type="submission" date="2025-08" db="UniProtKB">
        <authorList>
            <consortium name="RefSeq"/>
        </authorList>
    </citation>
    <scope>IDENTIFICATION</scope>
</reference>
<evidence type="ECO:0000313" key="4">
    <source>
        <dbReference type="Proteomes" id="UP000504607"/>
    </source>
</evidence>
<proteinExistence type="inferred from homology"/>
<feature type="domain" description="Bifunctional inhibitor/plant lipid transfer protein/seed storage helical" evidence="3">
    <location>
        <begin position="5"/>
        <end position="85"/>
    </location>
</feature>
<dbReference type="InterPro" id="IPR016140">
    <property type="entry name" value="Bifunc_inhib/LTP/seed_store"/>
</dbReference>
<dbReference type="RefSeq" id="XP_029118871.1">
    <property type="nucleotide sequence ID" value="XM_029263038.1"/>
</dbReference>
<dbReference type="InterPro" id="IPR036312">
    <property type="entry name" value="Bifun_inhib/LTP/seed_sf"/>
</dbReference>